<evidence type="ECO:0000313" key="1">
    <source>
        <dbReference type="EMBL" id="KAJ6975548.1"/>
    </source>
</evidence>
<evidence type="ECO:0000313" key="2">
    <source>
        <dbReference type="Proteomes" id="UP001164929"/>
    </source>
</evidence>
<keyword evidence="2" id="KW-1185">Reference proteome</keyword>
<dbReference type="EMBL" id="JAQIZT010000013">
    <property type="protein sequence ID" value="KAJ6975548.1"/>
    <property type="molecule type" value="Genomic_DNA"/>
</dbReference>
<gene>
    <name evidence="1" type="ORF">NC653_031402</name>
</gene>
<comment type="caution">
    <text evidence="1">The sequence shown here is derived from an EMBL/GenBank/DDBJ whole genome shotgun (WGS) entry which is preliminary data.</text>
</comment>
<accession>A0AAD6Q3D6</accession>
<organism evidence="1 2">
    <name type="scientific">Populus alba x Populus x berolinensis</name>
    <dbReference type="NCBI Taxonomy" id="444605"/>
    <lineage>
        <taxon>Eukaryota</taxon>
        <taxon>Viridiplantae</taxon>
        <taxon>Streptophyta</taxon>
        <taxon>Embryophyta</taxon>
        <taxon>Tracheophyta</taxon>
        <taxon>Spermatophyta</taxon>
        <taxon>Magnoliopsida</taxon>
        <taxon>eudicotyledons</taxon>
        <taxon>Gunneridae</taxon>
        <taxon>Pentapetalae</taxon>
        <taxon>rosids</taxon>
        <taxon>fabids</taxon>
        <taxon>Malpighiales</taxon>
        <taxon>Salicaceae</taxon>
        <taxon>Saliceae</taxon>
        <taxon>Populus</taxon>
    </lineage>
</organism>
<dbReference type="AlphaFoldDB" id="A0AAD6Q3D6"/>
<dbReference type="Proteomes" id="UP001164929">
    <property type="component" value="Chromosome 13"/>
</dbReference>
<sequence>MINRDLKRVIPSQLKKQDKVSAEGPSFPKWRYYVPTALTAWIVQMVPSMPMVSSGFWTPTSCNGSDRHAEVDPDIVPIAAVPLKDMYRSMGDGSCPAIMVALLLITLCSLRRQGKWEATTQSREFIKSI</sequence>
<proteinExistence type="predicted"/>
<reference evidence="1" key="1">
    <citation type="journal article" date="2023" name="Mol. Ecol. Resour.">
        <title>Chromosome-level genome assembly of a triploid poplar Populus alba 'Berolinensis'.</title>
        <authorList>
            <person name="Chen S."/>
            <person name="Yu Y."/>
            <person name="Wang X."/>
            <person name="Wang S."/>
            <person name="Zhang T."/>
            <person name="Zhou Y."/>
            <person name="He R."/>
            <person name="Meng N."/>
            <person name="Wang Y."/>
            <person name="Liu W."/>
            <person name="Liu Z."/>
            <person name="Liu J."/>
            <person name="Guo Q."/>
            <person name="Huang H."/>
            <person name="Sederoff R.R."/>
            <person name="Wang G."/>
            <person name="Qu G."/>
            <person name="Chen S."/>
        </authorList>
    </citation>
    <scope>NUCLEOTIDE SEQUENCE</scope>
    <source>
        <strain evidence="1">SC-2020</strain>
    </source>
</reference>
<protein>
    <submittedName>
        <fullName evidence="1">Uncharacterized protein</fullName>
    </submittedName>
</protein>
<name>A0AAD6Q3D6_9ROSI</name>